<name>A0A1I5TNX8_9RHOB</name>
<protein>
    <submittedName>
        <fullName evidence="15">Cytochrome c oxidase subunit 2</fullName>
    </submittedName>
</protein>
<evidence type="ECO:0000259" key="14">
    <source>
        <dbReference type="PROSITE" id="PS51007"/>
    </source>
</evidence>
<evidence type="ECO:0000256" key="4">
    <source>
        <dbReference type="ARBA" id="ARBA00022617"/>
    </source>
</evidence>
<evidence type="ECO:0000256" key="2">
    <source>
        <dbReference type="ARBA" id="ARBA00007866"/>
    </source>
</evidence>
<dbReference type="InterPro" id="IPR036909">
    <property type="entry name" value="Cyt_c-like_dom_sf"/>
</dbReference>
<feature type="domain" description="Cytochrome oxidase subunit II copper A binding" evidence="13">
    <location>
        <begin position="106"/>
        <end position="230"/>
    </location>
</feature>
<dbReference type="GO" id="GO:0020037">
    <property type="term" value="F:heme binding"/>
    <property type="evidence" value="ECO:0007669"/>
    <property type="project" value="InterPro"/>
</dbReference>
<dbReference type="GO" id="GO:0005507">
    <property type="term" value="F:copper ion binding"/>
    <property type="evidence" value="ECO:0007669"/>
    <property type="project" value="InterPro"/>
</dbReference>
<evidence type="ECO:0000256" key="12">
    <source>
        <dbReference type="SAM" id="Phobius"/>
    </source>
</evidence>
<evidence type="ECO:0000256" key="3">
    <source>
        <dbReference type="ARBA" id="ARBA00022448"/>
    </source>
</evidence>
<organism evidence="15 16">
    <name type="scientific">Tranquillimonas alkanivorans</name>
    <dbReference type="NCBI Taxonomy" id="441119"/>
    <lineage>
        <taxon>Bacteria</taxon>
        <taxon>Pseudomonadati</taxon>
        <taxon>Pseudomonadota</taxon>
        <taxon>Alphaproteobacteria</taxon>
        <taxon>Rhodobacterales</taxon>
        <taxon>Roseobacteraceae</taxon>
        <taxon>Tranquillimonas</taxon>
    </lineage>
</organism>
<keyword evidence="8" id="KW-0186">Copper</keyword>
<dbReference type="Pfam" id="PF00116">
    <property type="entry name" value="COX2"/>
    <property type="match status" value="1"/>
</dbReference>
<feature type="transmembrane region" description="Helical" evidence="12">
    <location>
        <begin position="38"/>
        <end position="59"/>
    </location>
</feature>
<dbReference type="PROSITE" id="PS51007">
    <property type="entry name" value="CYTC"/>
    <property type="match status" value="1"/>
</dbReference>
<keyword evidence="5 11" id="KW-0479">Metal-binding</keyword>
<feature type="transmembrane region" description="Helical" evidence="12">
    <location>
        <begin position="71"/>
        <end position="96"/>
    </location>
</feature>
<dbReference type="GO" id="GO:0004129">
    <property type="term" value="F:cytochrome-c oxidase activity"/>
    <property type="evidence" value="ECO:0007669"/>
    <property type="project" value="UniProtKB-EC"/>
</dbReference>
<evidence type="ECO:0000313" key="16">
    <source>
        <dbReference type="Proteomes" id="UP000199356"/>
    </source>
</evidence>
<keyword evidence="4 11" id="KW-0349">Heme</keyword>
<accession>A0A1I5TNX8</accession>
<feature type="domain" description="Cytochrome c" evidence="14">
    <location>
        <begin position="237"/>
        <end position="329"/>
    </location>
</feature>
<dbReference type="GO" id="GO:0016020">
    <property type="term" value="C:membrane"/>
    <property type="evidence" value="ECO:0007669"/>
    <property type="project" value="UniProtKB-SubCell"/>
</dbReference>
<dbReference type="CDD" id="cd04213">
    <property type="entry name" value="CuRO_CcO_Caa3_II"/>
    <property type="match status" value="1"/>
</dbReference>
<evidence type="ECO:0000256" key="7">
    <source>
        <dbReference type="ARBA" id="ARBA00023004"/>
    </source>
</evidence>
<evidence type="ECO:0000256" key="9">
    <source>
        <dbReference type="ARBA" id="ARBA00023136"/>
    </source>
</evidence>
<dbReference type="Pfam" id="PF00034">
    <property type="entry name" value="Cytochrom_C"/>
    <property type="match status" value="1"/>
</dbReference>
<keyword evidence="16" id="KW-1185">Reference proteome</keyword>
<keyword evidence="6" id="KW-0249">Electron transport</keyword>
<dbReference type="EMBL" id="FOXA01000014">
    <property type="protein sequence ID" value="SFP84792.1"/>
    <property type="molecule type" value="Genomic_DNA"/>
</dbReference>
<dbReference type="AlphaFoldDB" id="A0A1I5TNX8"/>
<evidence type="ECO:0000256" key="11">
    <source>
        <dbReference type="PROSITE-ProRule" id="PRU00433"/>
    </source>
</evidence>
<dbReference type="InterPro" id="IPR001505">
    <property type="entry name" value="Copper_CuA"/>
</dbReference>
<comment type="catalytic activity">
    <reaction evidence="10">
        <text>4 Fe(II)-[cytochrome c] + O2 + 8 H(+)(in) = 4 Fe(III)-[cytochrome c] + 2 H2O + 4 H(+)(out)</text>
        <dbReference type="Rhea" id="RHEA:11436"/>
        <dbReference type="Rhea" id="RHEA-COMP:10350"/>
        <dbReference type="Rhea" id="RHEA-COMP:14399"/>
        <dbReference type="ChEBI" id="CHEBI:15377"/>
        <dbReference type="ChEBI" id="CHEBI:15378"/>
        <dbReference type="ChEBI" id="CHEBI:15379"/>
        <dbReference type="ChEBI" id="CHEBI:29033"/>
        <dbReference type="ChEBI" id="CHEBI:29034"/>
        <dbReference type="EC" id="7.1.1.9"/>
    </reaction>
</comment>
<evidence type="ECO:0000256" key="6">
    <source>
        <dbReference type="ARBA" id="ARBA00022982"/>
    </source>
</evidence>
<keyword evidence="12" id="KW-1133">Transmembrane helix</keyword>
<evidence type="ECO:0000256" key="10">
    <source>
        <dbReference type="ARBA" id="ARBA00047816"/>
    </source>
</evidence>
<evidence type="ECO:0000313" key="15">
    <source>
        <dbReference type="EMBL" id="SFP84792.1"/>
    </source>
</evidence>
<dbReference type="Gene3D" id="2.60.40.420">
    <property type="entry name" value="Cupredoxins - blue copper proteins"/>
    <property type="match status" value="1"/>
</dbReference>
<dbReference type="InterPro" id="IPR008972">
    <property type="entry name" value="Cupredoxin"/>
</dbReference>
<keyword evidence="9 12" id="KW-0472">Membrane</keyword>
<keyword evidence="12" id="KW-0812">Transmembrane</keyword>
<dbReference type="InterPro" id="IPR034236">
    <property type="entry name" value="CuRO_CcO_Caa3_II"/>
</dbReference>
<dbReference type="Proteomes" id="UP000199356">
    <property type="component" value="Unassembled WGS sequence"/>
</dbReference>
<dbReference type="PANTHER" id="PTHR22888">
    <property type="entry name" value="CYTOCHROME C OXIDASE, SUBUNIT II"/>
    <property type="match status" value="1"/>
</dbReference>
<evidence type="ECO:0000256" key="8">
    <source>
        <dbReference type="ARBA" id="ARBA00023008"/>
    </source>
</evidence>
<dbReference type="GO" id="GO:0042773">
    <property type="term" value="P:ATP synthesis coupled electron transport"/>
    <property type="evidence" value="ECO:0007669"/>
    <property type="project" value="TreeGrafter"/>
</dbReference>
<dbReference type="SUPFAM" id="SSF49503">
    <property type="entry name" value="Cupredoxins"/>
    <property type="match status" value="1"/>
</dbReference>
<evidence type="ECO:0000259" key="13">
    <source>
        <dbReference type="PROSITE" id="PS50857"/>
    </source>
</evidence>
<keyword evidence="3" id="KW-0813">Transport</keyword>
<reference evidence="15 16" key="1">
    <citation type="submission" date="2016-10" db="EMBL/GenBank/DDBJ databases">
        <authorList>
            <person name="de Groot N.N."/>
        </authorList>
    </citation>
    <scope>NUCLEOTIDE SEQUENCE [LARGE SCALE GENOMIC DNA]</scope>
    <source>
        <strain evidence="15 16">DSM 19547</strain>
    </source>
</reference>
<gene>
    <name evidence="15" type="ORF">SAMN04488047_11451</name>
</gene>
<dbReference type="PROSITE" id="PS50857">
    <property type="entry name" value="COX2_CUA"/>
    <property type="match status" value="1"/>
</dbReference>
<dbReference type="PROSITE" id="PS51257">
    <property type="entry name" value="PROKAR_LIPOPROTEIN"/>
    <property type="match status" value="1"/>
</dbReference>
<evidence type="ECO:0000256" key="5">
    <source>
        <dbReference type="ARBA" id="ARBA00022723"/>
    </source>
</evidence>
<sequence>MTATRLALSTTFALSACQGSQTAFDPAGVEAERVLTLFWIMLAGGGAIWAVVVGLGFYATRVAPEQHSEKAGLRLIIWGGCGFTTIVLAALLFWGLKMMPELRRPADGPTVAVSGEQFWWRVAYGVEGDPGVVRNLPMGGVPSANEIRIPLGQRTEILLSSPDVIHSFWVPQLAGKMDAIPGRVNRLILEPTEAGVFNGACAEFCGTAHAQMGFRVVVVSESEFEAYVQAQAEPAAVVDSAGLDLFLQNGCAACHSVRGTPADGDVGPDLTHLASRRTIAAGLLPTTEENIAAFIASPDHLKPGVEMPAFGMLPNEQIAQIAAWLGSLE</sequence>
<evidence type="ECO:0000256" key="1">
    <source>
        <dbReference type="ARBA" id="ARBA00004370"/>
    </source>
</evidence>
<dbReference type="InterPro" id="IPR045187">
    <property type="entry name" value="CcO_II"/>
</dbReference>
<comment type="subcellular location">
    <subcellularLocation>
        <location evidence="1">Membrane</location>
    </subcellularLocation>
</comment>
<dbReference type="SUPFAM" id="SSF46626">
    <property type="entry name" value="Cytochrome c"/>
    <property type="match status" value="1"/>
</dbReference>
<dbReference type="PRINTS" id="PR01166">
    <property type="entry name" value="CYCOXIDASEII"/>
</dbReference>
<dbReference type="InterPro" id="IPR002429">
    <property type="entry name" value="CcO_II-like_C"/>
</dbReference>
<comment type="similarity">
    <text evidence="2">Belongs to the cytochrome c oxidase subunit 2 family.</text>
</comment>
<dbReference type="InterPro" id="IPR009056">
    <property type="entry name" value="Cyt_c-like_dom"/>
</dbReference>
<proteinExistence type="inferred from homology"/>
<dbReference type="PANTHER" id="PTHR22888:SF9">
    <property type="entry name" value="CYTOCHROME C OXIDASE SUBUNIT 2"/>
    <property type="match status" value="1"/>
</dbReference>
<dbReference type="PROSITE" id="PS00078">
    <property type="entry name" value="COX2"/>
    <property type="match status" value="1"/>
</dbReference>
<dbReference type="OrthoDB" id="9781261at2"/>
<keyword evidence="7 11" id="KW-0408">Iron</keyword>
<dbReference type="STRING" id="441119.SAMN04488047_11451"/>